<dbReference type="PANTHER" id="PTHR13190:SF1">
    <property type="entry name" value="AUTOPHAGY-RELATED 2, ISOFORM A"/>
    <property type="match status" value="1"/>
</dbReference>
<comment type="similarity">
    <text evidence="3">Belongs to the ATG2 family.</text>
</comment>
<dbReference type="InterPro" id="IPR026849">
    <property type="entry name" value="ATG2"/>
</dbReference>
<evidence type="ECO:0000256" key="10">
    <source>
        <dbReference type="ARBA" id="ARBA00024479"/>
    </source>
</evidence>
<evidence type="ECO:0000256" key="5">
    <source>
        <dbReference type="ARBA" id="ARBA00022448"/>
    </source>
</evidence>
<feature type="region of interest" description="Disordered" evidence="13">
    <location>
        <begin position="337"/>
        <end position="368"/>
    </location>
</feature>
<feature type="region of interest" description="Disordered" evidence="13">
    <location>
        <begin position="99"/>
        <end position="120"/>
    </location>
</feature>
<feature type="compositionally biased region" description="Polar residues" evidence="13">
    <location>
        <begin position="346"/>
        <end position="357"/>
    </location>
</feature>
<keyword evidence="9" id="KW-0472">Membrane</keyword>
<comment type="caution">
    <text evidence="14">The sequence shown here is derived from an EMBL/GenBank/DDBJ whole genome shotgun (WGS) entry which is preliminary data.</text>
</comment>
<evidence type="ECO:0000256" key="13">
    <source>
        <dbReference type="SAM" id="MobiDB-lite"/>
    </source>
</evidence>
<feature type="compositionally biased region" description="Basic and acidic residues" evidence="13">
    <location>
        <begin position="552"/>
        <end position="561"/>
    </location>
</feature>
<accession>A0A0B1NXG8</accession>
<evidence type="ECO:0000256" key="3">
    <source>
        <dbReference type="ARBA" id="ARBA00009714"/>
    </source>
</evidence>
<protein>
    <recommendedName>
        <fullName evidence="4">Autophagy-related protein 2</fullName>
    </recommendedName>
</protein>
<dbReference type="HOGENOM" id="CLU_000626_1_0_1"/>
<evidence type="ECO:0000256" key="1">
    <source>
        <dbReference type="ARBA" id="ARBA00004406"/>
    </source>
</evidence>
<dbReference type="OMA" id="AVWKRAP"/>
<evidence type="ECO:0000256" key="11">
    <source>
        <dbReference type="ARBA" id="ARBA00024615"/>
    </source>
</evidence>
<keyword evidence="6" id="KW-0256">Endoplasmic reticulum</keyword>
<dbReference type="PANTHER" id="PTHR13190">
    <property type="entry name" value="AUTOPHAGY-RELATED 2, ISOFORM A"/>
    <property type="match status" value="1"/>
</dbReference>
<keyword evidence="15" id="KW-1185">Reference proteome</keyword>
<evidence type="ECO:0000256" key="9">
    <source>
        <dbReference type="ARBA" id="ARBA00023136"/>
    </source>
</evidence>
<dbReference type="Proteomes" id="UP000030854">
    <property type="component" value="Unassembled WGS sequence"/>
</dbReference>
<dbReference type="GO" id="GO:0032266">
    <property type="term" value="F:phosphatidylinositol-3-phosphate binding"/>
    <property type="evidence" value="ECO:0007669"/>
    <property type="project" value="TreeGrafter"/>
</dbReference>
<dbReference type="GO" id="GO:0034727">
    <property type="term" value="P:piecemeal microautophagy of the nucleus"/>
    <property type="evidence" value="ECO:0007669"/>
    <property type="project" value="TreeGrafter"/>
</dbReference>
<feature type="compositionally biased region" description="Low complexity" evidence="13">
    <location>
        <begin position="449"/>
        <end position="458"/>
    </location>
</feature>
<dbReference type="Pfam" id="PF13329">
    <property type="entry name" value="ATG2_CAD"/>
    <property type="match status" value="1"/>
</dbReference>
<dbReference type="GO" id="GO:0043495">
    <property type="term" value="F:protein-membrane adaptor activity"/>
    <property type="evidence" value="ECO:0007669"/>
    <property type="project" value="TreeGrafter"/>
</dbReference>
<comment type="catalytic activity">
    <reaction evidence="11">
        <text>a 1,2-diacyl-sn-glycero-3-phosphoethanolamine(in) = a 1,2-diacyl-sn-glycero-3-phosphoethanolamine(out)</text>
        <dbReference type="Rhea" id="RHEA:38895"/>
        <dbReference type="ChEBI" id="CHEBI:64612"/>
    </reaction>
</comment>
<dbReference type="GO" id="GO:0034045">
    <property type="term" value="C:phagophore assembly site membrane"/>
    <property type="evidence" value="ECO:0007669"/>
    <property type="project" value="UniProtKB-SubCell"/>
</dbReference>
<reference evidence="14 15" key="1">
    <citation type="journal article" date="2014" name="BMC Genomics">
        <title>Adaptive genomic structural variation in the grape powdery mildew pathogen, Erysiphe necator.</title>
        <authorList>
            <person name="Jones L."/>
            <person name="Riaz S."/>
            <person name="Morales-Cruz A."/>
            <person name="Amrine K.C."/>
            <person name="McGuire B."/>
            <person name="Gubler W.D."/>
            <person name="Walker M.A."/>
            <person name="Cantu D."/>
        </authorList>
    </citation>
    <scope>NUCLEOTIDE SEQUENCE [LARGE SCALE GENOMIC DNA]</scope>
    <source>
        <strain evidence="15">c</strain>
    </source>
</reference>
<dbReference type="GO" id="GO:0005789">
    <property type="term" value="C:endoplasmic reticulum membrane"/>
    <property type="evidence" value="ECO:0007669"/>
    <property type="project" value="UniProtKB-SubCell"/>
</dbReference>
<dbReference type="GO" id="GO:0061709">
    <property type="term" value="P:reticulophagy"/>
    <property type="evidence" value="ECO:0007669"/>
    <property type="project" value="TreeGrafter"/>
</dbReference>
<comment type="catalytic activity">
    <reaction evidence="10">
        <text>a 1,2-diacyl-sn-glycero-3-phospho-L-serine(in) = a 1,2-diacyl-sn-glycero-3-phospho-L-serine(out)</text>
        <dbReference type="Rhea" id="RHEA:38663"/>
        <dbReference type="ChEBI" id="CHEBI:57262"/>
    </reaction>
</comment>
<feature type="compositionally biased region" description="Basic and acidic residues" evidence="13">
    <location>
        <begin position="99"/>
        <end position="118"/>
    </location>
</feature>
<evidence type="ECO:0000256" key="7">
    <source>
        <dbReference type="ARBA" id="ARBA00023006"/>
    </source>
</evidence>
<comment type="catalytic activity">
    <reaction evidence="12">
        <text>a 1,2-diacyl-sn-glycero-3-phosphocholine(in) = a 1,2-diacyl-sn-glycero-3-phosphocholine(out)</text>
        <dbReference type="Rhea" id="RHEA:38571"/>
        <dbReference type="ChEBI" id="CHEBI:57643"/>
    </reaction>
</comment>
<evidence type="ECO:0000256" key="6">
    <source>
        <dbReference type="ARBA" id="ARBA00022824"/>
    </source>
</evidence>
<dbReference type="GO" id="GO:0061908">
    <property type="term" value="C:phagophore"/>
    <property type="evidence" value="ECO:0007669"/>
    <property type="project" value="TreeGrafter"/>
</dbReference>
<dbReference type="GO" id="GO:0000422">
    <property type="term" value="P:autophagy of mitochondrion"/>
    <property type="evidence" value="ECO:0007669"/>
    <property type="project" value="TreeGrafter"/>
</dbReference>
<proteinExistence type="inferred from homology"/>
<dbReference type="GO" id="GO:0000045">
    <property type="term" value="P:autophagosome assembly"/>
    <property type="evidence" value="ECO:0007669"/>
    <property type="project" value="TreeGrafter"/>
</dbReference>
<keyword evidence="8" id="KW-0445">Lipid transport</keyword>
<keyword evidence="5" id="KW-0813">Transport</keyword>
<evidence type="ECO:0000256" key="8">
    <source>
        <dbReference type="ARBA" id="ARBA00023055"/>
    </source>
</evidence>
<evidence type="ECO:0000256" key="4">
    <source>
        <dbReference type="ARBA" id="ARBA00018070"/>
    </source>
</evidence>
<organism evidence="14 15">
    <name type="scientific">Uncinula necator</name>
    <name type="common">Grape powdery mildew</name>
    <dbReference type="NCBI Taxonomy" id="52586"/>
    <lineage>
        <taxon>Eukaryota</taxon>
        <taxon>Fungi</taxon>
        <taxon>Dikarya</taxon>
        <taxon>Ascomycota</taxon>
        <taxon>Pezizomycotina</taxon>
        <taxon>Leotiomycetes</taxon>
        <taxon>Erysiphales</taxon>
        <taxon>Erysiphaceae</taxon>
        <taxon>Erysiphe</taxon>
    </lineage>
</organism>
<dbReference type="EMBL" id="JNVN01003266">
    <property type="protein sequence ID" value="KHJ31087.1"/>
    <property type="molecule type" value="Genomic_DNA"/>
</dbReference>
<feature type="region of interest" description="Disordered" evidence="13">
    <location>
        <begin position="435"/>
        <end position="458"/>
    </location>
</feature>
<evidence type="ECO:0000256" key="12">
    <source>
        <dbReference type="ARBA" id="ARBA00024631"/>
    </source>
</evidence>
<sequence length="2116" mass="235165">MPRRLLQFAISQLGIIDTDVLDLENLDIAWGKNSVFEFKNVGLRLEKLENILQLPSFLNFSKANITLLRLTIPVDIYSSSLKVEIEGLQSELQVKTEERLGHKKSDIQKQNPRVEDPGKSVVETDACEKGLPNPKNLARSFLDTEPQDKKTELEAAIFSEPDDSGIWSALSYDGDDCTGVATSLALPTFMFRFLQGITDRLQVKIHNVEIILKTDTSNGDPKLSFFSENADSISLRLKIEEIDVKAVGEYSDSVDTKGEASIKESKKKDRLVHISQIQGYLEFESNLLSSLACSSTTSQSFHVDIDARDSLGQIINEIISLDSDKIEDLLKKSKYSPSDNFGEKQLNPSASPKTSRNLEIDPNNDYESVNPGNQFTPKNVCHESFLHSIGYSDKEISPDIPLTYSPTLKAASSLHSSPKNLLHCYPKFPEISAPSTSQLGKPFHKKSRSSTSSSLPTLKHSEFGASHLHDSSLESNFNDESHHTGYLVDVNIDASNDKPNDCLMKGKSPKDVFSKLNSSEEPEISKCSAYEEGSMYMSALSHKNSPDQNSAKSEETTDESIHTSTFQFKSPTPMEINIEGTPTLESGCKKYPNPKNRERIREAQKILSHPELFQNDNFSTCSISTEDSKIRASRADLKISVTDSIERNITSRCSRKILSLDNIRIYLPGIDSESTIFETAVGSTESRNSCNFDRIESSFTEIPGSFSTNKLNLNAYLRESIEIPESSSQSNFNCIKNSDGFRISIGVMRIELDTSVGKLILKLASLFADILKAQSSNNIHVLKSELIETIIKLNIEKISINLLDRLKETVTPSNLASCLVPSSGDILLKMDLIGLQIFTKITKASKNTSFSLDKFTFGYKDESILSFDSNYSMKSSVKDLKTSDGVDISAQFIQTIDTTRFEVTTLPINISINLQKLDDTFSWLGGLSSVLNLGSSIASSATAIASSPSKPRNRGVRFETPTRTEDIIVPVQNKSNIRIGGCKLDLIGSECNLMLRTSAIKIVCRDEGIGISVHKLNLSGPHLYQISNTPAITVEITNIRIEILPSPKDRDFDRLLSLITPSKSKYDQDDDILLETLLHQRGKGAVLRLTIDEFKGHVTKIEEISYFPELLEEVSKLATVAKYLPEDDSSGFLFLALIHNFELVAESGHAFGNLRLLLVNLEVALITLPALFAIGIESLSLDRNSTEKIIESVSNQELQELSIKGPVIMARIIGNEMEPIIKIKLWNLNFEYHLPTFISLIEFLENLKSSDNSNNHSTLMAASLGLGQGQKSKAYSPKNSSRKSSVNPLTIHFVFRNCTLGLNPLKLPSKLLLTLTETHLNLVFSKNDDIGVSLELKKISFLIINNVSNLASTKWALKNRKHFDDRSSQVTRLCSMGYVSIGYLSSAKVVFQMKTIDGEREVKIEVCDDLFVLESCADSTQTLIAVLGGLIPTPALPDKETKYRTEVVPMQDLFASLSVDAFGTAEGDYNFDDDFGVLEDIETCSPIDLEDNEDFDFDPQYYEKNDEIDYDETNSSSLIARETQDGILLESYLEPNELADDTELEFQENHFGASLGSEGDTNKWNSAKNTYERSEVSKLHKVPISICIRDFHVTWNLFDGYDWQSTRDTISKAVKDVTFKAIERRALNERKIISQNFDDDEDDEDESVIEDFLFNSIYIGVPANRDPRDLTSAINQDLNDTDTDSTATTNLSYQYTRSSSSKNKHIKNLHLNRSKHHKITFDFRGICIDFIAFPPGTGETQSSLDIQIHDFEIFDHIQTSTWKKFATYMQDAGQRETDSSMIHIKILNVKPVEDLAASEIVLKATLLPLRLHVDQDALDFLTRFFEFKDDSASAQPSRGEEPFIQRLEVDSIKVKLDFKPKRVDYAGIRSGHTTEFMNFLILDGADIELRHTIIYGISGFEKLGKCLNEIWMPDVKRNQLPGILAGIAPVRPLVNVGSGFRHLVIVPIREYKKDGRIIRSISKGAAVFAKTTSTELVKLGAKVAVGVQTVLQGAEDFLTPSGDSNTLDESSSASRESKKLSLYANQPFGVLQGLKGGYNGLQRDLLLARDAIIAVSGEVMESGTAVGAFKAVGKHAPTVILRPAIGVVKASGQILMGATNSLDPVNLQRAEAKYKK</sequence>
<evidence type="ECO:0000313" key="15">
    <source>
        <dbReference type="Proteomes" id="UP000030854"/>
    </source>
</evidence>
<feature type="compositionally biased region" description="Polar residues" evidence="13">
    <location>
        <begin position="541"/>
        <end position="551"/>
    </location>
</feature>
<feature type="region of interest" description="Disordered" evidence="13">
    <location>
        <begin position="541"/>
        <end position="566"/>
    </location>
</feature>
<dbReference type="STRING" id="52586.A0A0B1NXG8"/>
<evidence type="ECO:0000256" key="2">
    <source>
        <dbReference type="ARBA" id="ARBA00004623"/>
    </source>
</evidence>
<keyword evidence="7" id="KW-0072">Autophagy</keyword>
<dbReference type="GO" id="GO:0061723">
    <property type="term" value="P:glycophagy"/>
    <property type="evidence" value="ECO:0007669"/>
    <property type="project" value="TreeGrafter"/>
</dbReference>
<gene>
    <name evidence="14" type="ORF">EV44_g2075</name>
</gene>
<dbReference type="GO" id="GO:0006869">
    <property type="term" value="P:lipid transport"/>
    <property type="evidence" value="ECO:0007669"/>
    <property type="project" value="UniProtKB-KW"/>
</dbReference>
<comment type="subcellular location">
    <subcellularLocation>
        <location evidence="1">Endoplasmic reticulum membrane</location>
        <topology evidence="1">Peripheral membrane protein</topology>
    </subcellularLocation>
    <subcellularLocation>
        <location evidence="2">Preautophagosomal structure membrane</location>
        <topology evidence="2">Peripheral membrane protein</topology>
    </subcellularLocation>
</comment>
<evidence type="ECO:0000313" key="14">
    <source>
        <dbReference type="EMBL" id="KHJ31087.1"/>
    </source>
</evidence>
<name>A0A0B1NXG8_UNCNE</name>